<dbReference type="Gene3D" id="3.40.50.720">
    <property type="entry name" value="NAD(P)-binding Rossmann-like Domain"/>
    <property type="match status" value="1"/>
</dbReference>
<dbReference type="GO" id="GO:0016616">
    <property type="term" value="F:oxidoreductase activity, acting on the CH-OH group of donors, NAD or NADP as acceptor"/>
    <property type="evidence" value="ECO:0007669"/>
    <property type="project" value="TreeGrafter"/>
</dbReference>
<comment type="similarity">
    <text evidence="1">Belongs to the short-chain dehydrogenases/reductases (SDR) family.</text>
</comment>
<accession>A0A918RLC2</accession>
<comment type="caution">
    <text evidence="3">The sequence shown here is derived from an EMBL/GenBank/DDBJ whole genome shotgun (WGS) entry which is preliminary data.</text>
</comment>
<name>A0A918RLC2_9GAMM</name>
<evidence type="ECO:0000259" key="2">
    <source>
        <dbReference type="SMART" id="SM00822"/>
    </source>
</evidence>
<sequence length="233" mass="24925">MLSSRKNLLETSMQHTALITGTNRGIGLSLTKHYLKNGWNVIAACRQPSTELADSGATVVSGIDVTNPESLHKLTTTLASTKIDLLINNAGILRDEALGQLNFDTIEAQFAVNTLGPLRITERLLNNFNEHAKIAMITSRMGSIADNTSGGRYGYRMSKAALNIAAVSLAQDLKSRGIAVGIIHPGLVGTDMIGGYGDVTPDQAAANIVQRLDSLDLDNSGTFWHANGEILPW</sequence>
<dbReference type="InterPro" id="IPR002347">
    <property type="entry name" value="SDR_fam"/>
</dbReference>
<dbReference type="PANTHER" id="PTHR45458">
    <property type="entry name" value="SHORT-CHAIN DEHYDROGENASE/REDUCTASE SDR"/>
    <property type="match status" value="1"/>
</dbReference>
<dbReference type="CDD" id="cd05325">
    <property type="entry name" value="carb_red_sniffer_like_SDR_c"/>
    <property type="match status" value="1"/>
</dbReference>
<dbReference type="Proteomes" id="UP000614811">
    <property type="component" value="Unassembled WGS sequence"/>
</dbReference>
<evidence type="ECO:0000256" key="1">
    <source>
        <dbReference type="ARBA" id="ARBA00006484"/>
    </source>
</evidence>
<dbReference type="InterPro" id="IPR057326">
    <property type="entry name" value="KR_dom"/>
</dbReference>
<dbReference type="EMBL" id="BMXA01000001">
    <property type="protein sequence ID" value="GHA01552.1"/>
    <property type="molecule type" value="Genomic_DNA"/>
</dbReference>
<dbReference type="AlphaFoldDB" id="A0A918RLC2"/>
<reference evidence="3" key="1">
    <citation type="journal article" date="2014" name="Int. J. Syst. Evol. Microbiol.">
        <title>Complete genome sequence of Corynebacterium casei LMG S-19264T (=DSM 44701T), isolated from a smear-ripened cheese.</title>
        <authorList>
            <consortium name="US DOE Joint Genome Institute (JGI-PGF)"/>
            <person name="Walter F."/>
            <person name="Albersmeier A."/>
            <person name="Kalinowski J."/>
            <person name="Ruckert C."/>
        </authorList>
    </citation>
    <scope>NUCLEOTIDE SEQUENCE</scope>
    <source>
        <strain evidence="3">KCTC 12711</strain>
    </source>
</reference>
<feature type="domain" description="Ketoreductase" evidence="2">
    <location>
        <begin position="15"/>
        <end position="196"/>
    </location>
</feature>
<dbReference type="PRINTS" id="PR00081">
    <property type="entry name" value="GDHRDH"/>
</dbReference>
<evidence type="ECO:0000313" key="3">
    <source>
        <dbReference type="EMBL" id="GHA01552.1"/>
    </source>
</evidence>
<gene>
    <name evidence="3" type="primary">fabG</name>
    <name evidence="3" type="ORF">GCM10008090_08380</name>
</gene>
<dbReference type="SUPFAM" id="SSF51735">
    <property type="entry name" value="NAD(P)-binding Rossmann-fold domains"/>
    <property type="match status" value="1"/>
</dbReference>
<keyword evidence="4" id="KW-1185">Reference proteome</keyword>
<proteinExistence type="inferred from homology"/>
<reference evidence="3" key="2">
    <citation type="submission" date="2020-09" db="EMBL/GenBank/DDBJ databases">
        <authorList>
            <person name="Sun Q."/>
            <person name="Kim S."/>
        </authorList>
    </citation>
    <scope>NUCLEOTIDE SEQUENCE</scope>
    <source>
        <strain evidence="3">KCTC 12711</strain>
    </source>
</reference>
<dbReference type="InterPro" id="IPR036291">
    <property type="entry name" value="NAD(P)-bd_dom_sf"/>
</dbReference>
<evidence type="ECO:0000313" key="4">
    <source>
        <dbReference type="Proteomes" id="UP000614811"/>
    </source>
</evidence>
<organism evidence="3 4">
    <name type="scientific">Arenicella chitinivorans</name>
    <dbReference type="NCBI Taxonomy" id="1329800"/>
    <lineage>
        <taxon>Bacteria</taxon>
        <taxon>Pseudomonadati</taxon>
        <taxon>Pseudomonadota</taxon>
        <taxon>Gammaproteobacteria</taxon>
        <taxon>Arenicellales</taxon>
        <taxon>Arenicellaceae</taxon>
        <taxon>Arenicella</taxon>
    </lineage>
</organism>
<dbReference type="InterPro" id="IPR052184">
    <property type="entry name" value="SDR_enzymes"/>
</dbReference>
<protein>
    <submittedName>
        <fullName evidence="3">Short-chain dehydrogenase</fullName>
    </submittedName>
</protein>
<dbReference type="SMART" id="SM00822">
    <property type="entry name" value="PKS_KR"/>
    <property type="match status" value="1"/>
</dbReference>
<dbReference type="Pfam" id="PF00106">
    <property type="entry name" value="adh_short"/>
    <property type="match status" value="1"/>
</dbReference>
<dbReference type="PANTHER" id="PTHR45458:SF1">
    <property type="entry name" value="SHORT CHAIN DEHYDROGENASE"/>
    <property type="match status" value="1"/>
</dbReference>